<dbReference type="InterPro" id="IPR039299">
    <property type="entry name" value="SEOA"/>
</dbReference>
<reference evidence="4" key="1">
    <citation type="submission" date="2023-05" db="EMBL/GenBank/DDBJ databases">
        <title>Genome and transcriptome analyses reveal genes involved in the formation of fine ridges on petal epidermal cells in Hibiscus trionum.</title>
        <authorList>
            <person name="Koshimizu S."/>
            <person name="Masuda S."/>
            <person name="Ishii T."/>
            <person name="Shirasu K."/>
            <person name="Hoshino A."/>
            <person name="Arita M."/>
        </authorList>
    </citation>
    <scope>NUCLEOTIDE SEQUENCE</scope>
    <source>
        <strain evidence="4">Hamamatsu line</strain>
    </source>
</reference>
<evidence type="ECO:0000313" key="4">
    <source>
        <dbReference type="EMBL" id="GMI88736.1"/>
    </source>
</evidence>
<dbReference type="InterPro" id="IPR027942">
    <property type="entry name" value="SEO_N"/>
</dbReference>
<dbReference type="OrthoDB" id="967935at2759"/>
<evidence type="ECO:0000256" key="1">
    <source>
        <dbReference type="SAM" id="Phobius"/>
    </source>
</evidence>
<keyword evidence="1" id="KW-0812">Transmembrane</keyword>
<dbReference type="PANTHER" id="PTHR33232">
    <property type="entry name" value="PROTEIN SIEVE ELEMENT OCCLUSION B-LIKE"/>
    <property type="match status" value="1"/>
</dbReference>
<dbReference type="Pfam" id="PF14577">
    <property type="entry name" value="SEO_C"/>
    <property type="match status" value="1"/>
</dbReference>
<feature type="domain" description="Sieve element occlusion N-terminal" evidence="2">
    <location>
        <begin position="28"/>
        <end position="289"/>
    </location>
</feature>
<dbReference type="Pfam" id="PF14576">
    <property type="entry name" value="SEO_N"/>
    <property type="match status" value="1"/>
</dbReference>
<evidence type="ECO:0000259" key="3">
    <source>
        <dbReference type="Pfam" id="PF14577"/>
    </source>
</evidence>
<sequence>MPKVKKKQQQQQQHPASSSQVFWVPQGVLEQIVSSHNSFQPHQVDLQHLVNLIACIFQNAATTPSKGGDQYAELNEMISRVENVSGMRQALEDVRSISCEMSCCSSGGSGVDETTMQLLRRLKDYAWNAKVVLAMAAFACSIGELSMLMKHRNTDPMAKYVETLKGHHYTTIDFTVLERIGLFKAMIDVVNTNMAFLVPSISRIPKEVHSIKDAMACFPIASYKILRIVLQITTILSKKKDSLESTIQELIELAKEVSLINNILQEKLLLCQRDAEKYAPHPYEDITKLIPRISISELVDRIMHYVRMQVNESMRNKHVLFLISDLDIPVEEIKVLNWLYQRTDRTYEIVWLPIIDLSAYDVKRFWELKQLMKWSVVVEPSRIEADVIESVKREWNFIRHAIAVSVTPAGEVVCQNALPMLWIWGNMAFPFSDRTEQILWNSIDERNGWKLDLLLDEFIVPDIHSWLENRTSFVCLFGGGDISWIQEFTEKVKYAAYAAGVSLKLVYVGKNKAKLGLSKTDLSRDINVIESEFRWRFWTRLESILYSKIRHGKTVTAYKTDMVIQEALKVVGHGGKGEPWAIFSMGTDTMVTTDGGTGLTIMSNYQKWRQDTTGLRFLEGLKHYKGVISGDVHGCIKVHLPVLGRVPGIMVCPDCSKVMDMFYTYRCCDE</sequence>
<protein>
    <submittedName>
        <fullName evidence="4">Arabidopsis thaliana sieve element occlusion-related 1, sieve element occlusion b</fullName>
    </submittedName>
</protein>
<dbReference type="EMBL" id="BSYR01000022">
    <property type="protein sequence ID" value="GMI88736.1"/>
    <property type="molecule type" value="Genomic_DNA"/>
</dbReference>
<proteinExistence type="predicted"/>
<gene>
    <name evidence="4" type="ORF">HRI_002542900</name>
</gene>
<feature type="domain" description="Sieve element occlusion C-terminal" evidence="3">
    <location>
        <begin position="436"/>
        <end position="668"/>
    </location>
</feature>
<evidence type="ECO:0000259" key="2">
    <source>
        <dbReference type="Pfam" id="PF14576"/>
    </source>
</evidence>
<keyword evidence="5" id="KW-1185">Reference proteome</keyword>
<dbReference type="InterPro" id="IPR027944">
    <property type="entry name" value="SEO_C"/>
</dbReference>
<comment type="caution">
    <text evidence="4">The sequence shown here is derived from an EMBL/GenBank/DDBJ whole genome shotgun (WGS) entry which is preliminary data.</text>
</comment>
<accession>A0A9W7I544</accession>
<keyword evidence="1" id="KW-1133">Transmembrane helix</keyword>
<dbReference type="GO" id="GO:0010088">
    <property type="term" value="P:phloem development"/>
    <property type="evidence" value="ECO:0007669"/>
    <property type="project" value="InterPro"/>
</dbReference>
<evidence type="ECO:0000313" key="5">
    <source>
        <dbReference type="Proteomes" id="UP001165190"/>
    </source>
</evidence>
<keyword evidence="1" id="KW-0472">Membrane</keyword>
<name>A0A9W7I544_HIBTR</name>
<dbReference type="AlphaFoldDB" id="A0A9W7I544"/>
<organism evidence="4 5">
    <name type="scientific">Hibiscus trionum</name>
    <name type="common">Flower of an hour</name>
    <dbReference type="NCBI Taxonomy" id="183268"/>
    <lineage>
        <taxon>Eukaryota</taxon>
        <taxon>Viridiplantae</taxon>
        <taxon>Streptophyta</taxon>
        <taxon>Embryophyta</taxon>
        <taxon>Tracheophyta</taxon>
        <taxon>Spermatophyta</taxon>
        <taxon>Magnoliopsida</taxon>
        <taxon>eudicotyledons</taxon>
        <taxon>Gunneridae</taxon>
        <taxon>Pentapetalae</taxon>
        <taxon>rosids</taxon>
        <taxon>malvids</taxon>
        <taxon>Malvales</taxon>
        <taxon>Malvaceae</taxon>
        <taxon>Malvoideae</taxon>
        <taxon>Hibiscus</taxon>
    </lineage>
</organism>
<feature type="transmembrane region" description="Helical" evidence="1">
    <location>
        <begin position="125"/>
        <end position="149"/>
    </location>
</feature>
<dbReference type="Proteomes" id="UP001165190">
    <property type="component" value="Unassembled WGS sequence"/>
</dbReference>
<dbReference type="PANTHER" id="PTHR33232:SF15">
    <property type="entry name" value="PROTEIN SIEVE ELEMENT OCCLUSION B-LIKE"/>
    <property type="match status" value="1"/>
</dbReference>